<sequence>MATLIVSSLMTRNDQVDFSMSYEKICQEAKQNALKLCKKKVVYRKGVEDTFLHARKEMICRFKVGETNWPTLESSEDEGDDEPSESSSGEDEHEGDAGGEQNIDNLPKDPPPAPERTASPTRNSFIEAIQPVRSERIGPSTNTKEVTTASQPNQ</sequence>
<feature type="compositionally biased region" description="Polar residues" evidence="1">
    <location>
        <begin position="139"/>
        <end position="154"/>
    </location>
</feature>
<reference evidence="2" key="1">
    <citation type="submission" date="2020-03" db="EMBL/GenBank/DDBJ databases">
        <title>A high-quality chromosome-level genome assembly of a woody plant with both climbing and erect habits, Rhamnella rubrinervis.</title>
        <authorList>
            <person name="Lu Z."/>
            <person name="Yang Y."/>
            <person name="Zhu X."/>
            <person name="Sun Y."/>
        </authorList>
    </citation>
    <scope>NUCLEOTIDE SEQUENCE</scope>
    <source>
        <strain evidence="2">BYM</strain>
        <tissue evidence="2">Leaf</tissue>
    </source>
</reference>
<name>A0A8K0H057_9ROSA</name>
<protein>
    <submittedName>
        <fullName evidence="2">Uncharacterized protein</fullName>
    </submittedName>
</protein>
<evidence type="ECO:0000313" key="2">
    <source>
        <dbReference type="EMBL" id="KAF3443230.1"/>
    </source>
</evidence>
<comment type="caution">
    <text evidence="2">The sequence shown here is derived from an EMBL/GenBank/DDBJ whole genome shotgun (WGS) entry which is preliminary data.</text>
</comment>
<gene>
    <name evidence="2" type="ORF">FNV43_RR12912</name>
</gene>
<dbReference type="Proteomes" id="UP000796880">
    <property type="component" value="Unassembled WGS sequence"/>
</dbReference>
<keyword evidence="3" id="KW-1185">Reference proteome</keyword>
<feature type="region of interest" description="Disordered" evidence="1">
    <location>
        <begin position="65"/>
        <end position="154"/>
    </location>
</feature>
<organism evidence="2 3">
    <name type="scientific">Rhamnella rubrinervis</name>
    <dbReference type="NCBI Taxonomy" id="2594499"/>
    <lineage>
        <taxon>Eukaryota</taxon>
        <taxon>Viridiplantae</taxon>
        <taxon>Streptophyta</taxon>
        <taxon>Embryophyta</taxon>
        <taxon>Tracheophyta</taxon>
        <taxon>Spermatophyta</taxon>
        <taxon>Magnoliopsida</taxon>
        <taxon>eudicotyledons</taxon>
        <taxon>Gunneridae</taxon>
        <taxon>Pentapetalae</taxon>
        <taxon>rosids</taxon>
        <taxon>fabids</taxon>
        <taxon>Rosales</taxon>
        <taxon>Rhamnaceae</taxon>
        <taxon>rhamnoid group</taxon>
        <taxon>Rhamneae</taxon>
        <taxon>Rhamnella</taxon>
    </lineage>
</organism>
<evidence type="ECO:0000313" key="3">
    <source>
        <dbReference type="Proteomes" id="UP000796880"/>
    </source>
</evidence>
<accession>A0A8K0H057</accession>
<feature type="compositionally biased region" description="Acidic residues" evidence="1">
    <location>
        <begin position="74"/>
        <end position="94"/>
    </location>
</feature>
<dbReference type="EMBL" id="VOIH02000006">
    <property type="protein sequence ID" value="KAF3443230.1"/>
    <property type="molecule type" value="Genomic_DNA"/>
</dbReference>
<evidence type="ECO:0000256" key="1">
    <source>
        <dbReference type="SAM" id="MobiDB-lite"/>
    </source>
</evidence>
<proteinExistence type="predicted"/>
<dbReference type="AlphaFoldDB" id="A0A8K0H057"/>